<keyword evidence="3" id="KW-1185">Reference proteome</keyword>
<dbReference type="GO" id="GO:0016740">
    <property type="term" value="F:transferase activity"/>
    <property type="evidence" value="ECO:0007669"/>
    <property type="project" value="UniProtKB-KW"/>
</dbReference>
<dbReference type="Proteomes" id="UP000515679">
    <property type="component" value="Chromosome"/>
</dbReference>
<sequence>MDFRVCENWNRDRTKSANGLAFFIGTAPLGKEIYNNMSNYVNTLLNLGRRHSMLLKNLEYLRANRTDLYQRLVHIDRLAQNDRLQIQSIEKSSPNPNCLLIFNQYSFHLHEPSDPWGEADRMLRTIAKKIAEKDHHLLFFGAGLAYHIRNFVAKHPDVPYSIYEPSPKVLKALLCEISLEDLNMPMLRDIYLGFDRVRTVQEIKSFINRTPAGFTIVTLPSYKKVFGDLNKQFIQTTQQLVKRKQQQMGINRHFEKKWVYNALRNFRYTLDAPSVFDFREHFENKPVLLVSAGPSLEEEIENIRKIKEQGLAYIFTAGSAINVFIEHQIVPDAAFTYDPGPFNRNAFTRAIQENKVPFPMVYGSTVGEGTLEQFPWSKVYIPITQDPMLAYYGMHDLESPVIHDAPSIAIVTLQVLIALKCSSIILVGQNFAFRDNQYYAEGVPYSSRNTTERIPVASVEGDTIFTNSPLNLMRYEMEHYINKNPSFKIINATKGGAAIKGAQYIPLSETISKWEGNRSVVDNWLLKPRAREMNLSLLLAQSERMLEQRNELGKLFAELDRTLTLLKSTYSPPIFHQFDNLFKSLQQNLFFRYFLQPMNRVGYEVLFSKTVSIKLKTDLRKKAELVTSLFASFLEGCNKDYNDVQPYFEELTRTIEQYAELKKGAIAK</sequence>
<gene>
    <name evidence="2" type="ORF">FPL14_14400</name>
</gene>
<dbReference type="Pfam" id="PF01973">
    <property type="entry name" value="MptE-like"/>
    <property type="match status" value="1"/>
</dbReference>
<dbReference type="KEGG" id="cchl:FPL14_14400"/>
<dbReference type="EMBL" id="CP041969">
    <property type="protein sequence ID" value="QMV42253.1"/>
    <property type="molecule type" value="Genomic_DNA"/>
</dbReference>
<evidence type="ECO:0000313" key="3">
    <source>
        <dbReference type="Proteomes" id="UP000515679"/>
    </source>
</evidence>
<dbReference type="PANTHER" id="PTHR41786:SF1">
    <property type="entry name" value="6-HYDROXYMETHYLPTERIN DIPHOSPHOKINASE MPTE-LIKE DOMAIN-CONTAINING PROTEIN"/>
    <property type="match status" value="1"/>
</dbReference>
<organism evidence="2 3">
    <name type="scientific">Cohnella cholangitidis</name>
    <dbReference type="NCBI Taxonomy" id="2598458"/>
    <lineage>
        <taxon>Bacteria</taxon>
        <taxon>Bacillati</taxon>
        <taxon>Bacillota</taxon>
        <taxon>Bacilli</taxon>
        <taxon>Bacillales</taxon>
        <taxon>Paenibacillaceae</taxon>
        <taxon>Cohnella</taxon>
    </lineage>
</organism>
<accession>A0A7G5BZ69</accession>
<name>A0A7G5BZ69_9BACL</name>
<dbReference type="InterPro" id="IPR002826">
    <property type="entry name" value="MptE-like"/>
</dbReference>
<protein>
    <submittedName>
        <fullName evidence="2">Motility associated factor glycosyltransferase family protein</fullName>
    </submittedName>
</protein>
<proteinExistence type="predicted"/>
<dbReference type="PANTHER" id="PTHR41786">
    <property type="entry name" value="MOTILITY ACCESSORY FACTOR MAF"/>
    <property type="match status" value="1"/>
</dbReference>
<evidence type="ECO:0000313" key="2">
    <source>
        <dbReference type="EMBL" id="QMV42253.1"/>
    </source>
</evidence>
<reference evidence="2 3" key="1">
    <citation type="submission" date="2019-07" db="EMBL/GenBank/DDBJ databases">
        <authorList>
            <person name="Kim J.K."/>
            <person name="Cheong H.-M."/>
            <person name="Choi Y."/>
            <person name="Hwang K.J."/>
            <person name="Lee S."/>
            <person name="Choi C."/>
        </authorList>
    </citation>
    <scope>NUCLEOTIDE SEQUENCE [LARGE SCALE GENOMIC DNA]</scope>
    <source>
        <strain evidence="2 3">KS 22</strain>
    </source>
</reference>
<evidence type="ECO:0000259" key="1">
    <source>
        <dbReference type="Pfam" id="PF01973"/>
    </source>
</evidence>
<dbReference type="AlphaFoldDB" id="A0A7G5BZ69"/>
<feature type="domain" description="6-hydroxymethylpterin diphosphokinase MptE-like" evidence="1">
    <location>
        <begin position="261"/>
        <end position="435"/>
    </location>
</feature>
<keyword evidence="2" id="KW-0808">Transferase</keyword>